<evidence type="ECO:0000256" key="8">
    <source>
        <dbReference type="ARBA" id="ARBA00023065"/>
    </source>
</evidence>
<gene>
    <name evidence="14" type="ORF">MELIAE_LOCUS3124</name>
</gene>
<organism evidence="14 15">
    <name type="scientific">Brassicogethes aeneus</name>
    <name type="common">Rape pollen beetle</name>
    <name type="synonym">Meligethes aeneus</name>
    <dbReference type="NCBI Taxonomy" id="1431903"/>
    <lineage>
        <taxon>Eukaryota</taxon>
        <taxon>Metazoa</taxon>
        <taxon>Ecdysozoa</taxon>
        <taxon>Arthropoda</taxon>
        <taxon>Hexapoda</taxon>
        <taxon>Insecta</taxon>
        <taxon>Pterygota</taxon>
        <taxon>Neoptera</taxon>
        <taxon>Endopterygota</taxon>
        <taxon>Coleoptera</taxon>
        <taxon>Polyphaga</taxon>
        <taxon>Cucujiformia</taxon>
        <taxon>Nitidulidae</taxon>
        <taxon>Meligethinae</taxon>
        <taxon>Brassicogethes</taxon>
    </lineage>
</organism>
<evidence type="ECO:0000256" key="4">
    <source>
        <dbReference type="ARBA" id="ARBA00022461"/>
    </source>
</evidence>
<comment type="subcellular location">
    <subcellularLocation>
        <location evidence="1">Membrane</location>
        <topology evidence="1">Multi-pass membrane protein</topology>
    </subcellularLocation>
</comment>
<evidence type="ECO:0000256" key="13">
    <source>
        <dbReference type="SAM" id="Phobius"/>
    </source>
</evidence>
<name>A0A9P0AW71_BRAAE</name>
<evidence type="ECO:0000256" key="9">
    <source>
        <dbReference type="ARBA" id="ARBA00023136"/>
    </source>
</evidence>
<evidence type="ECO:0000256" key="5">
    <source>
        <dbReference type="ARBA" id="ARBA00022692"/>
    </source>
</evidence>
<evidence type="ECO:0000256" key="12">
    <source>
        <dbReference type="RuleBase" id="RU000679"/>
    </source>
</evidence>
<dbReference type="GO" id="GO:0005886">
    <property type="term" value="C:plasma membrane"/>
    <property type="evidence" value="ECO:0007669"/>
    <property type="project" value="TreeGrafter"/>
</dbReference>
<keyword evidence="3 12" id="KW-0813">Transport</keyword>
<proteinExistence type="inferred from homology"/>
<dbReference type="EMBL" id="OV121133">
    <property type="protein sequence ID" value="CAH0550265.1"/>
    <property type="molecule type" value="Genomic_DNA"/>
</dbReference>
<protein>
    <submittedName>
        <fullName evidence="14">Uncharacterized protein</fullName>
    </submittedName>
</protein>
<dbReference type="OrthoDB" id="6502088at2759"/>
<dbReference type="GO" id="GO:0015280">
    <property type="term" value="F:ligand-gated sodium channel activity"/>
    <property type="evidence" value="ECO:0007669"/>
    <property type="project" value="TreeGrafter"/>
</dbReference>
<feature type="transmembrane region" description="Helical" evidence="13">
    <location>
        <begin position="81"/>
        <end position="101"/>
    </location>
</feature>
<keyword evidence="6 13" id="KW-1133">Transmembrane helix</keyword>
<keyword evidence="10 12" id="KW-0739">Sodium transport</keyword>
<evidence type="ECO:0000256" key="10">
    <source>
        <dbReference type="ARBA" id="ARBA00023201"/>
    </source>
</evidence>
<keyword evidence="7" id="KW-0915">Sodium</keyword>
<evidence type="ECO:0000313" key="14">
    <source>
        <dbReference type="EMBL" id="CAH0550265.1"/>
    </source>
</evidence>
<dbReference type="PANTHER" id="PTHR11690:SF300">
    <property type="entry name" value="PICKPOCKET PROTEIN 19"/>
    <property type="match status" value="1"/>
</dbReference>
<dbReference type="PANTHER" id="PTHR11690">
    <property type="entry name" value="AMILORIDE-SENSITIVE SODIUM CHANNEL-RELATED"/>
    <property type="match status" value="1"/>
</dbReference>
<keyword evidence="4 12" id="KW-0894">Sodium channel</keyword>
<keyword evidence="11 12" id="KW-0407">Ion channel</keyword>
<evidence type="ECO:0000256" key="2">
    <source>
        <dbReference type="ARBA" id="ARBA00007193"/>
    </source>
</evidence>
<evidence type="ECO:0000256" key="1">
    <source>
        <dbReference type="ARBA" id="ARBA00004141"/>
    </source>
</evidence>
<reference evidence="14" key="1">
    <citation type="submission" date="2021-12" db="EMBL/GenBank/DDBJ databases">
        <authorList>
            <person name="King R."/>
        </authorList>
    </citation>
    <scope>NUCLEOTIDE SEQUENCE</scope>
</reference>
<dbReference type="Proteomes" id="UP001154078">
    <property type="component" value="Chromosome 2"/>
</dbReference>
<dbReference type="Gene3D" id="2.60.470.10">
    <property type="entry name" value="Acid-sensing ion channels like domains"/>
    <property type="match status" value="1"/>
</dbReference>
<evidence type="ECO:0000313" key="15">
    <source>
        <dbReference type="Proteomes" id="UP001154078"/>
    </source>
</evidence>
<keyword evidence="15" id="KW-1185">Reference proteome</keyword>
<keyword evidence="9 13" id="KW-0472">Membrane</keyword>
<evidence type="ECO:0000256" key="11">
    <source>
        <dbReference type="ARBA" id="ARBA00023303"/>
    </source>
</evidence>
<dbReference type="InterPro" id="IPR001873">
    <property type="entry name" value="ENaC"/>
</dbReference>
<feature type="transmembrane region" description="Helical" evidence="13">
    <location>
        <begin position="49"/>
        <end position="69"/>
    </location>
</feature>
<comment type="similarity">
    <text evidence="2 12">Belongs to the amiloride-sensitive sodium channel (TC 1.A.6) family.</text>
</comment>
<evidence type="ECO:0000256" key="6">
    <source>
        <dbReference type="ARBA" id="ARBA00022989"/>
    </source>
</evidence>
<evidence type="ECO:0000256" key="3">
    <source>
        <dbReference type="ARBA" id="ARBA00022448"/>
    </source>
</evidence>
<dbReference type="AlphaFoldDB" id="A0A9P0AW71"/>
<dbReference type="Pfam" id="PF00858">
    <property type="entry name" value="ASC"/>
    <property type="match status" value="1"/>
</dbReference>
<keyword evidence="8 12" id="KW-0406">Ion transport</keyword>
<accession>A0A9P0AW71</accession>
<keyword evidence="5 12" id="KW-0812">Transmembrane</keyword>
<sequence length="255" mass="29460">MKIKQADNRKQRSCMSILSETFRDFAENTSIHGLKYTVRSDTNPYEKMFWLLIVLSGVCGAIYMTILFWERYTSNPTRTTILTTFAPTVIIPFPAVTVCNINRIMVDKVDSFVDELHLKGDEAELAKRALPQLLAFTHPTFTKFNVTELQTLQAILENNEITDINYIMKRITQSCPEMLVKCVWSYKEEECMELFRETLTVNGHCCSFNYIEKFESEMVHTPYHGPSSGLYLILDTMTQSVQHTPLYSKGMQVMK</sequence>
<evidence type="ECO:0000256" key="7">
    <source>
        <dbReference type="ARBA" id="ARBA00023053"/>
    </source>
</evidence>